<evidence type="ECO:0000313" key="2">
    <source>
        <dbReference type="EMBL" id="MBM6913304.1"/>
    </source>
</evidence>
<keyword evidence="1" id="KW-0812">Transmembrane</keyword>
<dbReference type="RefSeq" id="WP_205088247.1">
    <property type="nucleotide sequence ID" value="NZ_JACJLA010000016.1"/>
</dbReference>
<feature type="transmembrane region" description="Helical" evidence="1">
    <location>
        <begin position="68"/>
        <end position="86"/>
    </location>
</feature>
<evidence type="ECO:0000256" key="1">
    <source>
        <dbReference type="SAM" id="Phobius"/>
    </source>
</evidence>
<keyword evidence="1" id="KW-1133">Transmembrane helix</keyword>
<organism evidence="2 3">
    <name type="scientific">Veillonella magna</name>
    <dbReference type="NCBI Taxonomy" id="464322"/>
    <lineage>
        <taxon>Bacteria</taxon>
        <taxon>Bacillati</taxon>
        <taxon>Bacillota</taxon>
        <taxon>Negativicutes</taxon>
        <taxon>Veillonellales</taxon>
        <taxon>Veillonellaceae</taxon>
        <taxon>Veillonella</taxon>
    </lineage>
</organism>
<dbReference type="EMBL" id="JACJLA010000016">
    <property type="protein sequence ID" value="MBM6913304.1"/>
    <property type="molecule type" value="Genomic_DNA"/>
</dbReference>
<protein>
    <submittedName>
        <fullName evidence="2">Uncharacterized protein</fullName>
    </submittedName>
</protein>
<keyword evidence="1" id="KW-0472">Membrane</keyword>
<accession>A0ABS2GGK2</accession>
<reference evidence="2 3" key="1">
    <citation type="journal article" date="2021" name="Sci. Rep.">
        <title>The distribution of antibiotic resistance genes in chicken gut microbiota commensals.</title>
        <authorList>
            <person name="Juricova H."/>
            <person name="Matiasovicova J."/>
            <person name="Kubasova T."/>
            <person name="Cejkova D."/>
            <person name="Rychlik I."/>
        </authorList>
    </citation>
    <scope>NUCLEOTIDE SEQUENCE [LARGE SCALE GENOMIC DNA]</scope>
    <source>
        <strain evidence="2 3">An537</strain>
    </source>
</reference>
<comment type="caution">
    <text evidence="2">The sequence shown here is derived from an EMBL/GenBank/DDBJ whole genome shotgun (WGS) entry which is preliminary data.</text>
</comment>
<proteinExistence type="predicted"/>
<dbReference type="Proteomes" id="UP000707138">
    <property type="component" value="Unassembled WGS sequence"/>
</dbReference>
<keyword evidence="3" id="KW-1185">Reference proteome</keyword>
<gene>
    <name evidence="2" type="ORF">H6A01_08225</name>
</gene>
<sequence>MSKWTEVRDGLVAAMDVKEITEAAKNQLTRNLIKEGMPVLEEVTKKFIEEIQKQADNENGWNKIRDKFVLPLLINGVVWIADFVLIRSTETTIKDN</sequence>
<name>A0ABS2GGK2_9FIRM</name>
<evidence type="ECO:0000313" key="3">
    <source>
        <dbReference type="Proteomes" id="UP000707138"/>
    </source>
</evidence>